<dbReference type="SMART" id="SM00368">
    <property type="entry name" value="LRR_RI"/>
    <property type="match status" value="5"/>
</dbReference>
<accession>A0A9P0CSV5</accession>
<dbReference type="EMBL" id="OV651831">
    <property type="protein sequence ID" value="CAH1105420.1"/>
    <property type="molecule type" value="Genomic_DNA"/>
</dbReference>
<evidence type="ECO:0000313" key="3">
    <source>
        <dbReference type="Proteomes" id="UP001153636"/>
    </source>
</evidence>
<keyword evidence="1" id="KW-0677">Repeat</keyword>
<organism evidence="2 3">
    <name type="scientific">Psylliodes chrysocephalus</name>
    <dbReference type="NCBI Taxonomy" id="3402493"/>
    <lineage>
        <taxon>Eukaryota</taxon>
        <taxon>Metazoa</taxon>
        <taxon>Ecdysozoa</taxon>
        <taxon>Arthropoda</taxon>
        <taxon>Hexapoda</taxon>
        <taxon>Insecta</taxon>
        <taxon>Pterygota</taxon>
        <taxon>Neoptera</taxon>
        <taxon>Endopterygota</taxon>
        <taxon>Coleoptera</taxon>
        <taxon>Polyphaga</taxon>
        <taxon>Cucujiformia</taxon>
        <taxon>Chrysomeloidea</taxon>
        <taxon>Chrysomelidae</taxon>
        <taxon>Galerucinae</taxon>
        <taxon>Alticini</taxon>
        <taxon>Psylliodes</taxon>
    </lineage>
</organism>
<dbReference type="InterPro" id="IPR052201">
    <property type="entry name" value="LRR-containing_regulator"/>
</dbReference>
<name>A0A9P0CSV5_9CUCU</name>
<dbReference type="InterPro" id="IPR032675">
    <property type="entry name" value="LRR_dom_sf"/>
</dbReference>
<keyword evidence="3" id="KW-1185">Reference proteome</keyword>
<evidence type="ECO:0000256" key="1">
    <source>
        <dbReference type="ARBA" id="ARBA00022737"/>
    </source>
</evidence>
<sequence>MSVMGDKLLNETFLRLFLEKNSDDTMHLRLKGKELYQRFGSRLKPRHMRTIATFLLNNPDIVSVDLCYNDFGDRGLETLSEYLFNHPNNLQSMSLMQCDITAKGIEKLSASSHIRLKMCRLNGNKIGAEGARFIARLIENCPYLEILDIAETDQTLESIESFLIVIEESNIKVLDISRIIQNSFYTKYNQATLADDLGVALKLNSKFVEIHIQKLEFDGHDVEILLNGLKANRSIEVLDIGYNNISDYGTELIATWLRDRPNLKGLNLAGNCIGPVGARAMSFGLPFSKLRFLDMSSNRINDQGLTDILDSLKKTPMMRICFLWGNRWEEMACERLARMIRSGVIEQEYIDVKTYILDGKIQAVHYPANTYKANYYSLMKFGYPETLKIKRNIIDGPLDQPRALLNLTHIGRYPKVDKSLGPRVVRIPKCKDDEEKNVMEEAEAIQESGME</sequence>
<reference evidence="2" key="1">
    <citation type="submission" date="2022-01" db="EMBL/GenBank/DDBJ databases">
        <authorList>
            <person name="King R."/>
        </authorList>
    </citation>
    <scope>NUCLEOTIDE SEQUENCE</scope>
</reference>
<dbReference type="OrthoDB" id="272549at2759"/>
<dbReference type="InterPro" id="IPR001611">
    <property type="entry name" value="Leu-rich_rpt"/>
</dbReference>
<dbReference type="Gene3D" id="3.80.10.10">
    <property type="entry name" value="Ribonuclease Inhibitor"/>
    <property type="match status" value="2"/>
</dbReference>
<evidence type="ECO:0000313" key="2">
    <source>
        <dbReference type="EMBL" id="CAH1105420.1"/>
    </source>
</evidence>
<gene>
    <name evidence="2" type="ORF">PSYICH_LOCUS6251</name>
</gene>
<protein>
    <submittedName>
        <fullName evidence="2">Uncharacterized protein</fullName>
    </submittedName>
</protein>
<dbReference type="Pfam" id="PF13516">
    <property type="entry name" value="LRR_6"/>
    <property type="match status" value="5"/>
</dbReference>
<dbReference type="PANTHER" id="PTHR24111">
    <property type="entry name" value="LEUCINE-RICH REPEAT-CONTAINING PROTEIN 34"/>
    <property type="match status" value="1"/>
</dbReference>
<dbReference type="SUPFAM" id="SSF52047">
    <property type="entry name" value="RNI-like"/>
    <property type="match status" value="1"/>
</dbReference>
<proteinExistence type="predicted"/>
<dbReference type="Proteomes" id="UP001153636">
    <property type="component" value="Chromosome 19"/>
</dbReference>
<dbReference type="PANTHER" id="PTHR24111:SF0">
    <property type="entry name" value="LEUCINE-RICH REPEAT-CONTAINING PROTEIN"/>
    <property type="match status" value="1"/>
</dbReference>
<dbReference type="AlphaFoldDB" id="A0A9P0CSV5"/>